<keyword evidence="2" id="KW-1185">Reference proteome</keyword>
<dbReference type="Proteomes" id="UP000280834">
    <property type="component" value="Unassembled WGS sequence"/>
</dbReference>
<dbReference type="EMBL" id="UZAG01001144">
    <property type="protein sequence ID" value="VDO10518.1"/>
    <property type="molecule type" value="Genomic_DNA"/>
</dbReference>
<proteinExistence type="predicted"/>
<protein>
    <submittedName>
        <fullName evidence="1">Uncharacterized protein</fullName>
    </submittedName>
</protein>
<gene>
    <name evidence="1" type="ORF">BTMF_LOCUS1562</name>
</gene>
<name>A0A3P7VYX9_9BILA</name>
<organism evidence="1 2">
    <name type="scientific">Brugia timori</name>
    <dbReference type="NCBI Taxonomy" id="42155"/>
    <lineage>
        <taxon>Eukaryota</taxon>
        <taxon>Metazoa</taxon>
        <taxon>Ecdysozoa</taxon>
        <taxon>Nematoda</taxon>
        <taxon>Chromadorea</taxon>
        <taxon>Rhabditida</taxon>
        <taxon>Spirurina</taxon>
        <taxon>Spiruromorpha</taxon>
        <taxon>Filarioidea</taxon>
        <taxon>Onchocercidae</taxon>
        <taxon>Brugia</taxon>
    </lineage>
</organism>
<evidence type="ECO:0000313" key="2">
    <source>
        <dbReference type="Proteomes" id="UP000280834"/>
    </source>
</evidence>
<dbReference type="AlphaFoldDB" id="A0A3P7VYX9"/>
<accession>A0A3P7VYX9</accession>
<sequence length="49" mass="5841">MMIIRITCVKFKCLNVSKCQQDNIWKCRCMSVFREHKYTNSTARCMSTC</sequence>
<reference evidence="1 2" key="1">
    <citation type="submission" date="2018-11" db="EMBL/GenBank/DDBJ databases">
        <authorList>
            <consortium name="Pathogen Informatics"/>
        </authorList>
    </citation>
    <scope>NUCLEOTIDE SEQUENCE [LARGE SCALE GENOMIC DNA]</scope>
</reference>
<evidence type="ECO:0000313" key="1">
    <source>
        <dbReference type="EMBL" id="VDO10518.1"/>
    </source>
</evidence>